<evidence type="ECO:0000256" key="1">
    <source>
        <dbReference type="ARBA" id="ARBA00022859"/>
    </source>
</evidence>
<dbReference type="GO" id="GO:0002250">
    <property type="term" value="P:adaptive immune response"/>
    <property type="evidence" value="ECO:0007669"/>
    <property type="project" value="UniProtKB-KW"/>
</dbReference>
<dbReference type="GO" id="GO:0005576">
    <property type="term" value="C:extracellular region"/>
    <property type="evidence" value="ECO:0007669"/>
    <property type="project" value="UniProtKB-ARBA"/>
</dbReference>
<proteinExistence type="predicted"/>
<gene>
    <name evidence="6" type="ORF">HGM15179_021834</name>
</gene>
<comment type="caution">
    <text evidence="6">The sequence shown here is derived from an EMBL/GenBank/DDBJ whole genome shotgun (WGS) entry which is preliminary data.</text>
</comment>
<evidence type="ECO:0000259" key="5">
    <source>
        <dbReference type="Pfam" id="PF07686"/>
    </source>
</evidence>
<dbReference type="OrthoDB" id="8865476at2759"/>
<dbReference type="GO" id="GO:0019814">
    <property type="term" value="C:immunoglobulin complex"/>
    <property type="evidence" value="ECO:0007669"/>
    <property type="project" value="UniProtKB-KW"/>
</dbReference>
<dbReference type="Pfam" id="PF07686">
    <property type="entry name" value="V-set"/>
    <property type="match status" value="1"/>
</dbReference>
<feature type="region of interest" description="Disordered" evidence="4">
    <location>
        <begin position="78"/>
        <end position="105"/>
    </location>
</feature>
<reference evidence="6" key="1">
    <citation type="submission" date="2019-04" db="EMBL/GenBank/DDBJ databases">
        <title>Genome assembly of Zosterops borbonicus 15179.</title>
        <authorList>
            <person name="Leroy T."/>
            <person name="Anselmetti Y."/>
            <person name="Tilak M.-K."/>
            <person name="Nabholz B."/>
        </authorList>
    </citation>
    <scope>NUCLEOTIDE SEQUENCE</scope>
    <source>
        <strain evidence="6">HGM_15179</strain>
        <tissue evidence="6">Muscle</tissue>
    </source>
</reference>
<evidence type="ECO:0000313" key="7">
    <source>
        <dbReference type="Proteomes" id="UP000796761"/>
    </source>
</evidence>
<protein>
    <recommendedName>
        <fullName evidence="5">Immunoglobulin V-set domain-containing protein</fullName>
    </recommendedName>
</protein>
<dbReference type="Gene3D" id="2.60.40.10">
    <property type="entry name" value="Immunoglobulins"/>
    <property type="match status" value="1"/>
</dbReference>
<dbReference type="SUPFAM" id="SSF48726">
    <property type="entry name" value="Immunoglobulin"/>
    <property type="match status" value="1"/>
</dbReference>
<dbReference type="InterPro" id="IPR013783">
    <property type="entry name" value="Ig-like_fold"/>
</dbReference>
<evidence type="ECO:0000256" key="3">
    <source>
        <dbReference type="ARBA" id="ARBA00043265"/>
    </source>
</evidence>
<dbReference type="AlphaFoldDB" id="A0A8K1FSU3"/>
<feature type="domain" description="Immunoglobulin V-set" evidence="5">
    <location>
        <begin position="21"/>
        <end position="61"/>
    </location>
</feature>
<sequence>MCQSPRKGMEYIAGIDYDGDTRYPPSFKGQFRISRDNGQSSVTLTMNNLQDKDSGSYFCGKSAGAGTAGYRIVPTPISVSPVDPREPSSLCHGKIHHPRPFPQTTALGPITVPEAQPGTGSAPNLSWWL</sequence>
<evidence type="ECO:0000313" key="6">
    <source>
        <dbReference type="EMBL" id="TRZ05273.1"/>
    </source>
</evidence>
<dbReference type="InterPro" id="IPR036179">
    <property type="entry name" value="Ig-like_dom_sf"/>
</dbReference>
<dbReference type="InterPro" id="IPR050199">
    <property type="entry name" value="IgHV"/>
</dbReference>
<keyword evidence="2" id="KW-1064">Adaptive immunity</keyword>
<dbReference type="EMBL" id="SWJQ01005204">
    <property type="protein sequence ID" value="TRZ05273.1"/>
    <property type="molecule type" value="Genomic_DNA"/>
</dbReference>
<dbReference type="Proteomes" id="UP000796761">
    <property type="component" value="Unassembled WGS sequence"/>
</dbReference>
<evidence type="ECO:0000256" key="4">
    <source>
        <dbReference type="SAM" id="MobiDB-lite"/>
    </source>
</evidence>
<keyword evidence="7" id="KW-1185">Reference proteome</keyword>
<organism evidence="6 7">
    <name type="scientific">Zosterops borbonicus</name>
    <dbReference type="NCBI Taxonomy" id="364589"/>
    <lineage>
        <taxon>Eukaryota</taxon>
        <taxon>Metazoa</taxon>
        <taxon>Chordata</taxon>
        <taxon>Craniata</taxon>
        <taxon>Vertebrata</taxon>
        <taxon>Euteleostomi</taxon>
        <taxon>Archelosauria</taxon>
        <taxon>Archosauria</taxon>
        <taxon>Dinosauria</taxon>
        <taxon>Saurischia</taxon>
        <taxon>Theropoda</taxon>
        <taxon>Coelurosauria</taxon>
        <taxon>Aves</taxon>
        <taxon>Neognathae</taxon>
        <taxon>Neoaves</taxon>
        <taxon>Telluraves</taxon>
        <taxon>Australaves</taxon>
        <taxon>Passeriformes</taxon>
        <taxon>Sylvioidea</taxon>
        <taxon>Zosteropidae</taxon>
        <taxon>Zosterops</taxon>
    </lineage>
</organism>
<keyword evidence="3" id="KW-1280">Immunoglobulin</keyword>
<name>A0A8K1FSU3_9PASS</name>
<evidence type="ECO:0000256" key="2">
    <source>
        <dbReference type="ARBA" id="ARBA00023130"/>
    </source>
</evidence>
<dbReference type="PANTHER" id="PTHR23266">
    <property type="entry name" value="IMMUNOGLOBULIN HEAVY CHAIN"/>
    <property type="match status" value="1"/>
</dbReference>
<dbReference type="InterPro" id="IPR013106">
    <property type="entry name" value="Ig_V-set"/>
</dbReference>
<accession>A0A8K1FSU3</accession>
<keyword evidence="1" id="KW-0391">Immunity</keyword>